<evidence type="ECO:0000259" key="1">
    <source>
        <dbReference type="Pfam" id="PF07475"/>
    </source>
</evidence>
<dbReference type="CDD" id="cd01918">
    <property type="entry name" value="HprK_C"/>
    <property type="match status" value="1"/>
</dbReference>
<evidence type="ECO:0000313" key="2">
    <source>
        <dbReference type="EMBL" id="NJC33322.1"/>
    </source>
</evidence>
<dbReference type="EMBL" id="JAATJE010000001">
    <property type="protein sequence ID" value="NJC33322.1"/>
    <property type="molecule type" value="Genomic_DNA"/>
</dbReference>
<comment type="caution">
    <text evidence="2">The sequence shown here is derived from an EMBL/GenBank/DDBJ whole genome shotgun (WGS) entry which is preliminary data.</text>
</comment>
<dbReference type="InterPro" id="IPR011104">
    <property type="entry name" value="Hpr_kin/Pase_C"/>
</dbReference>
<keyword evidence="3" id="KW-1185">Reference proteome</keyword>
<name>A0ABX0XKD7_9SPHN</name>
<dbReference type="Pfam" id="PF07475">
    <property type="entry name" value="Hpr_kinase_C"/>
    <property type="match status" value="1"/>
</dbReference>
<accession>A0ABX0XKD7</accession>
<reference evidence="2 3" key="1">
    <citation type="submission" date="2020-03" db="EMBL/GenBank/DDBJ databases">
        <title>Genomic Encyclopedia of Type Strains, Phase IV (KMG-IV): sequencing the most valuable type-strain genomes for metagenomic binning, comparative biology and taxonomic classification.</title>
        <authorList>
            <person name="Goeker M."/>
        </authorList>
    </citation>
    <scope>NUCLEOTIDE SEQUENCE [LARGE SCALE GENOMIC DNA]</scope>
    <source>
        <strain evidence="2 3">DSM 27651</strain>
    </source>
</reference>
<dbReference type="Proteomes" id="UP000734218">
    <property type="component" value="Unassembled WGS sequence"/>
</dbReference>
<evidence type="ECO:0000313" key="3">
    <source>
        <dbReference type="Proteomes" id="UP000734218"/>
    </source>
</evidence>
<dbReference type="GO" id="GO:0016301">
    <property type="term" value="F:kinase activity"/>
    <property type="evidence" value="ECO:0007669"/>
    <property type="project" value="UniProtKB-KW"/>
</dbReference>
<protein>
    <submittedName>
        <fullName evidence="2">Serine kinase of HPr protein (Carbohydrate metabolism regulator)</fullName>
    </submittedName>
</protein>
<organism evidence="2 3">
    <name type="scientific">Sphingomonas jejuensis</name>
    <dbReference type="NCBI Taxonomy" id="904715"/>
    <lineage>
        <taxon>Bacteria</taxon>
        <taxon>Pseudomonadati</taxon>
        <taxon>Pseudomonadota</taxon>
        <taxon>Alphaproteobacteria</taxon>
        <taxon>Sphingomonadales</taxon>
        <taxon>Sphingomonadaceae</taxon>
        <taxon>Sphingomonas</taxon>
    </lineage>
</organism>
<keyword evidence="2" id="KW-0808">Transferase</keyword>
<gene>
    <name evidence="2" type="ORF">GGR88_000796</name>
</gene>
<dbReference type="InterPro" id="IPR027417">
    <property type="entry name" value="P-loop_NTPase"/>
</dbReference>
<sequence>MKEPLNLHATTVAIDGRGVMLRGASGSGKSDLALRLIDRGALLVSDDRTLVARAGNGLLASAPPRIAGMIEVRGIGIATVVAADATPLALIVDLGAEPDRLPDRQEETILDLPLPRIALDAFAASAPIKTELALRMLCP</sequence>
<feature type="domain" description="HPr kinase/phosphorylase C-terminal" evidence="1">
    <location>
        <begin position="6"/>
        <end position="81"/>
    </location>
</feature>
<proteinExistence type="predicted"/>
<dbReference type="SUPFAM" id="SSF53795">
    <property type="entry name" value="PEP carboxykinase-like"/>
    <property type="match status" value="1"/>
</dbReference>
<dbReference type="Gene3D" id="3.40.50.300">
    <property type="entry name" value="P-loop containing nucleotide triphosphate hydrolases"/>
    <property type="match status" value="1"/>
</dbReference>
<keyword evidence="2" id="KW-0418">Kinase</keyword>